<evidence type="ECO:0000313" key="15">
    <source>
        <dbReference type="Proteomes" id="UP001058461"/>
    </source>
</evidence>
<evidence type="ECO:0000259" key="13">
    <source>
        <dbReference type="Pfam" id="PF00520"/>
    </source>
</evidence>
<evidence type="ECO:0000256" key="6">
    <source>
        <dbReference type="ARBA" id="ARBA00022882"/>
    </source>
</evidence>
<evidence type="ECO:0000256" key="9">
    <source>
        <dbReference type="ARBA" id="ARBA00023065"/>
    </source>
</evidence>
<evidence type="ECO:0000256" key="1">
    <source>
        <dbReference type="ARBA" id="ARBA00004141"/>
    </source>
</evidence>
<keyword evidence="4 12" id="KW-0812">Transmembrane</keyword>
<keyword evidence="9" id="KW-0406">Ion transport</keyword>
<dbReference type="EMBL" id="CP073347">
    <property type="protein sequence ID" value="UTW14291.1"/>
    <property type="molecule type" value="Genomic_DNA"/>
</dbReference>
<keyword evidence="6" id="KW-0851">Voltage-gated channel</keyword>
<dbReference type="PANTHER" id="PTHR11537">
    <property type="entry name" value="VOLTAGE-GATED POTASSIUM CHANNEL"/>
    <property type="match status" value="1"/>
</dbReference>
<name>A0ABY5HQX1_9GAMM</name>
<evidence type="ECO:0000256" key="10">
    <source>
        <dbReference type="ARBA" id="ARBA00023136"/>
    </source>
</evidence>
<evidence type="ECO:0000256" key="5">
    <source>
        <dbReference type="ARBA" id="ARBA00022826"/>
    </source>
</evidence>
<keyword evidence="5" id="KW-0631">Potassium channel</keyword>
<accession>A0ABY5HQX1</accession>
<protein>
    <submittedName>
        <fullName evidence="14">Ion transporter</fullName>
    </submittedName>
</protein>
<keyword evidence="2" id="KW-0813">Transport</keyword>
<evidence type="ECO:0000256" key="2">
    <source>
        <dbReference type="ARBA" id="ARBA00022448"/>
    </source>
</evidence>
<evidence type="ECO:0000256" key="7">
    <source>
        <dbReference type="ARBA" id="ARBA00022958"/>
    </source>
</evidence>
<evidence type="ECO:0000313" key="14">
    <source>
        <dbReference type="EMBL" id="UTW14291.1"/>
    </source>
</evidence>
<dbReference type="SUPFAM" id="SSF81324">
    <property type="entry name" value="Voltage-gated potassium channels"/>
    <property type="match status" value="1"/>
</dbReference>
<dbReference type="Proteomes" id="UP001058461">
    <property type="component" value="Chromosome"/>
</dbReference>
<keyword evidence="8 12" id="KW-1133">Transmembrane helix</keyword>
<dbReference type="InterPro" id="IPR028325">
    <property type="entry name" value="VG_K_chnl"/>
</dbReference>
<evidence type="ECO:0000256" key="8">
    <source>
        <dbReference type="ARBA" id="ARBA00022989"/>
    </source>
</evidence>
<dbReference type="PANTHER" id="PTHR11537:SF254">
    <property type="entry name" value="POTASSIUM VOLTAGE-GATED CHANNEL PROTEIN SHAB"/>
    <property type="match status" value="1"/>
</dbReference>
<evidence type="ECO:0000256" key="4">
    <source>
        <dbReference type="ARBA" id="ARBA00022692"/>
    </source>
</evidence>
<keyword evidence="7" id="KW-0630">Potassium</keyword>
<feature type="domain" description="Ion transport" evidence="13">
    <location>
        <begin position="2"/>
        <end position="79"/>
    </location>
</feature>
<evidence type="ECO:0000256" key="3">
    <source>
        <dbReference type="ARBA" id="ARBA00022538"/>
    </source>
</evidence>
<dbReference type="InterPro" id="IPR005821">
    <property type="entry name" value="Ion_trans_dom"/>
</dbReference>
<gene>
    <name evidence="14" type="ORF">KDW95_02805</name>
</gene>
<evidence type="ECO:0000256" key="12">
    <source>
        <dbReference type="SAM" id="Phobius"/>
    </source>
</evidence>
<keyword evidence="10 12" id="KW-0472">Membrane</keyword>
<keyword evidence="3" id="KW-0633">Potassium transport</keyword>
<reference evidence="14" key="1">
    <citation type="submission" date="2021-04" db="EMBL/GenBank/DDBJ databases">
        <title>Oceanospirillales bacteria with DddD are important DMSP degraders in coastal seawater.</title>
        <authorList>
            <person name="Liu J."/>
        </authorList>
    </citation>
    <scope>NUCLEOTIDE SEQUENCE</scope>
    <source>
        <strain evidence="14">D13-1</strain>
    </source>
</reference>
<dbReference type="Pfam" id="PF00520">
    <property type="entry name" value="Ion_trans"/>
    <property type="match status" value="1"/>
</dbReference>
<dbReference type="Gene3D" id="1.20.120.350">
    <property type="entry name" value="Voltage-gated potassium channels. Chain C"/>
    <property type="match status" value="1"/>
</dbReference>
<feature type="transmembrane region" description="Helical" evidence="12">
    <location>
        <begin position="24"/>
        <end position="48"/>
    </location>
</feature>
<organism evidence="14 15">
    <name type="scientific">Marinobacterium rhizophilum</name>
    <dbReference type="NCBI Taxonomy" id="420402"/>
    <lineage>
        <taxon>Bacteria</taxon>
        <taxon>Pseudomonadati</taxon>
        <taxon>Pseudomonadota</taxon>
        <taxon>Gammaproteobacteria</taxon>
        <taxon>Oceanospirillales</taxon>
        <taxon>Oceanospirillaceae</taxon>
        <taxon>Marinobacterium</taxon>
    </lineage>
</organism>
<proteinExistence type="predicted"/>
<keyword evidence="11" id="KW-0407">Ion channel</keyword>
<comment type="subcellular location">
    <subcellularLocation>
        <location evidence="1">Membrane</location>
        <topology evidence="1">Multi-pass membrane protein</topology>
    </subcellularLocation>
</comment>
<dbReference type="InterPro" id="IPR027359">
    <property type="entry name" value="Volt_channel_dom_sf"/>
</dbReference>
<sequence>MLVVAAFTVEYFYRILCSTNKIKFIFSFYGLVDLIVILPFYLAFAVDLRAMRLVRLLRLVRIMKLVRYNSAIRRFSKVIYIAKEELVIFKL</sequence>
<evidence type="ECO:0000256" key="11">
    <source>
        <dbReference type="ARBA" id="ARBA00023303"/>
    </source>
</evidence>
<keyword evidence="15" id="KW-1185">Reference proteome</keyword>